<dbReference type="Pfam" id="PF22022">
    <property type="entry name" value="Phage_int_M"/>
    <property type="match status" value="1"/>
</dbReference>
<dbReference type="InterPro" id="IPR050808">
    <property type="entry name" value="Phage_Integrase"/>
</dbReference>
<dbReference type="CDD" id="cd00801">
    <property type="entry name" value="INT_P4_C"/>
    <property type="match status" value="1"/>
</dbReference>
<dbReference type="InterPro" id="IPR002104">
    <property type="entry name" value="Integrase_catalytic"/>
</dbReference>
<proteinExistence type="inferred from homology"/>
<dbReference type="PANTHER" id="PTHR30629:SF6">
    <property type="entry name" value="PROPHAGE INTEGRASE INTA-RELATED"/>
    <property type="match status" value="1"/>
</dbReference>
<dbReference type="PROSITE" id="PS51898">
    <property type="entry name" value="TYR_RECOMBINASE"/>
    <property type="match status" value="1"/>
</dbReference>
<feature type="domain" description="Core-binding (CB)" evidence="7">
    <location>
        <begin position="105"/>
        <end position="186"/>
    </location>
</feature>
<gene>
    <name evidence="8" type="ORF">ATN88_12565</name>
</gene>
<evidence type="ECO:0000256" key="2">
    <source>
        <dbReference type="ARBA" id="ARBA00022908"/>
    </source>
</evidence>
<evidence type="ECO:0000256" key="1">
    <source>
        <dbReference type="ARBA" id="ARBA00008857"/>
    </source>
</evidence>
<dbReference type="OrthoDB" id="9795573at2"/>
<keyword evidence="4" id="KW-0233">DNA recombination</keyword>
<keyword evidence="9" id="KW-1185">Reference proteome</keyword>
<dbReference type="InterPro" id="IPR010998">
    <property type="entry name" value="Integrase_recombinase_N"/>
</dbReference>
<feature type="domain" description="Tyr recombinase" evidence="6">
    <location>
        <begin position="209"/>
        <end position="386"/>
    </location>
</feature>
<evidence type="ECO:0000256" key="3">
    <source>
        <dbReference type="ARBA" id="ARBA00023125"/>
    </source>
</evidence>
<keyword evidence="3 5" id="KW-0238">DNA-binding</keyword>
<dbReference type="PANTHER" id="PTHR30629">
    <property type="entry name" value="PROPHAGE INTEGRASE"/>
    <property type="match status" value="1"/>
</dbReference>
<name>A0A135I2T3_9GAMM</name>
<evidence type="ECO:0000313" key="9">
    <source>
        <dbReference type="Proteomes" id="UP000070529"/>
    </source>
</evidence>
<comment type="similarity">
    <text evidence="1">Belongs to the 'phage' integrase family.</text>
</comment>
<dbReference type="SUPFAM" id="SSF56349">
    <property type="entry name" value="DNA breaking-rejoining enzymes"/>
    <property type="match status" value="1"/>
</dbReference>
<dbReference type="GO" id="GO:0015074">
    <property type="term" value="P:DNA integration"/>
    <property type="evidence" value="ECO:0007669"/>
    <property type="project" value="UniProtKB-KW"/>
</dbReference>
<protein>
    <submittedName>
        <fullName evidence="8">Integrase</fullName>
    </submittedName>
</protein>
<dbReference type="InterPro" id="IPR013762">
    <property type="entry name" value="Integrase-like_cat_sf"/>
</dbReference>
<dbReference type="RefSeq" id="WP_067419997.1">
    <property type="nucleotide sequence ID" value="NZ_LNTY01000060.1"/>
</dbReference>
<dbReference type="InterPro" id="IPR025166">
    <property type="entry name" value="Integrase_DNA_bind_dom"/>
</dbReference>
<dbReference type="NCBIfam" id="NF007246">
    <property type="entry name" value="PRK09692.1"/>
    <property type="match status" value="1"/>
</dbReference>
<dbReference type="Pfam" id="PF00589">
    <property type="entry name" value="Phage_integrase"/>
    <property type="match status" value="1"/>
</dbReference>
<dbReference type="PROSITE" id="PS51900">
    <property type="entry name" value="CB"/>
    <property type="match status" value="1"/>
</dbReference>
<evidence type="ECO:0000256" key="4">
    <source>
        <dbReference type="ARBA" id="ARBA00023172"/>
    </source>
</evidence>
<dbReference type="Pfam" id="PF13356">
    <property type="entry name" value="Arm-DNA-bind_3"/>
    <property type="match status" value="1"/>
</dbReference>
<keyword evidence="2" id="KW-0229">DNA integration</keyword>
<dbReference type="AlphaFoldDB" id="A0A135I2T3"/>
<reference evidence="8 9" key="1">
    <citation type="submission" date="2015-11" db="EMBL/GenBank/DDBJ databases">
        <title>Genomic Taxonomy of the Vibrionaceae.</title>
        <authorList>
            <person name="Gomez-Gil B."/>
            <person name="Enciso-Ibarra J."/>
        </authorList>
    </citation>
    <scope>NUCLEOTIDE SEQUENCE [LARGE SCALE GENOMIC DNA]</scope>
    <source>
        <strain evidence="8 9">CAIM 912</strain>
    </source>
</reference>
<evidence type="ECO:0000313" key="8">
    <source>
        <dbReference type="EMBL" id="KXF79747.1"/>
    </source>
</evidence>
<dbReference type="Gene3D" id="1.10.443.10">
    <property type="entry name" value="Intergrase catalytic core"/>
    <property type="match status" value="1"/>
</dbReference>
<evidence type="ECO:0000259" key="7">
    <source>
        <dbReference type="PROSITE" id="PS51900"/>
    </source>
</evidence>
<dbReference type="GO" id="GO:0006310">
    <property type="term" value="P:DNA recombination"/>
    <property type="evidence" value="ECO:0007669"/>
    <property type="project" value="UniProtKB-KW"/>
</dbReference>
<dbReference type="InterPro" id="IPR053876">
    <property type="entry name" value="Phage_int_M"/>
</dbReference>
<dbReference type="InterPro" id="IPR011010">
    <property type="entry name" value="DNA_brk_join_enz"/>
</dbReference>
<comment type="caution">
    <text evidence="8">The sequence shown here is derived from an EMBL/GenBank/DDBJ whole genome shotgun (WGS) entry which is preliminary data.</text>
</comment>
<dbReference type="Gene3D" id="3.30.160.390">
    <property type="entry name" value="Integrase, DNA-binding domain"/>
    <property type="match status" value="1"/>
</dbReference>
<evidence type="ECO:0000259" key="6">
    <source>
        <dbReference type="PROSITE" id="PS51898"/>
    </source>
</evidence>
<dbReference type="STRING" id="294935.ATN88_12565"/>
<dbReference type="EMBL" id="LNTY01000060">
    <property type="protein sequence ID" value="KXF79747.1"/>
    <property type="molecule type" value="Genomic_DNA"/>
</dbReference>
<dbReference type="InterPro" id="IPR038488">
    <property type="entry name" value="Integrase_DNA-bd_sf"/>
</dbReference>
<sequence length="412" mass="46643">MPATVKPLTDTQIRNTKATSKDITLYDGYGLNLLVRTSGTKSWQLRYLHPLTKKRKKMSLGSYPALSLAQARKKRMAVQELLANGIDPIEDDAEHKAAMLAEDKHTFGAIALAWFKVKRTSVSEDYAQDIMRSLELHLLPYIGKQPITKLTPPSLIEVLRPLEAKGTLETLRRVVQRMNEIFTFAINTGVITSNPAQRIATAFTAPSPSHQPTIKPEALPEFMRRLREAQIRRETRALIEFQLHTMTRPGEAAGAKWDEFDFEQKLWTIPAERMKAKRAHVVPLSAHVVDILNFMQSVSLGSPFVFPSIKDKMRPMNSQTANQAIKRMGYTKQLVSHGLRSIASTTLNEQGFAPDVIEACLAHLDKNQVRRAYNRATYLEQRTKVMQWWSDYIDTCLTGVTKQAGYRTLKLA</sequence>
<accession>A0A135I2T3</accession>
<organism evidence="8 9">
    <name type="scientific">Enterovibrio coralii</name>
    <dbReference type="NCBI Taxonomy" id="294935"/>
    <lineage>
        <taxon>Bacteria</taxon>
        <taxon>Pseudomonadati</taxon>
        <taxon>Pseudomonadota</taxon>
        <taxon>Gammaproteobacteria</taxon>
        <taxon>Vibrionales</taxon>
        <taxon>Vibrionaceae</taxon>
        <taxon>Enterovibrio</taxon>
    </lineage>
</organism>
<dbReference type="GO" id="GO:0003677">
    <property type="term" value="F:DNA binding"/>
    <property type="evidence" value="ECO:0007669"/>
    <property type="project" value="UniProtKB-UniRule"/>
</dbReference>
<evidence type="ECO:0000256" key="5">
    <source>
        <dbReference type="PROSITE-ProRule" id="PRU01248"/>
    </source>
</evidence>
<dbReference type="InterPro" id="IPR044068">
    <property type="entry name" value="CB"/>
</dbReference>
<dbReference type="Proteomes" id="UP000070529">
    <property type="component" value="Unassembled WGS sequence"/>
</dbReference>
<dbReference type="Gene3D" id="1.10.150.130">
    <property type="match status" value="1"/>
</dbReference>